<feature type="domain" description="Metallo-beta-lactamase" evidence="5">
    <location>
        <begin position="56"/>
        <end position="286"/>
    </location>
</feature>
<dbReference type="InterPro" id="IPR051013">
    <property type="entry name" value="MBL_superfamily_lactonases"/>
</dbReference>
<dbReference type="Gene3D" id="3.60.15.10">
    <property type="entry name" value="Ribonuclease Z/Hydroxyacylglutathione hydrolase-like"/>
    <property type="match status" value="1"/>
</dbReference>
<dbReference type="InterPro" id="IPR001279">
    <property type="entry name" value="Metallo-B-lactamas"/>
</dbReference>
<proteinExistence type="inferred from homology"/>
<dbReference type="Pfam" id="PF00753">
    <property type="entry name" value="Lactamase_B"/>
    <property type="match status" value="1"/>
</dbReference>
<evidence type="ECO:0000256" key="3">
    <source>
        <dbReference type="ARBA" id="ARBA00022801"/>
    </source>
</evidence>
<name>A0A2P2C443_9ZZZZ</name>
<accession>A0A2P2C443</accession>
<organism evidence="6">
    <name type="scientific">metagenome</name>
    <dbReference type="NCBI Taxonomy" id="256318"/>
    <lineage>
        <taxon>unclassified sequences</taxon>
        <taxon>metagenomes</taxon>
    </lineage>
</organism>
<evidence type="ECO:0000256" key="1">
    <source>
        <dbReference type="ARBA" id="ARBA00007749"/>
    </source>
</evidence>
<keyword evidence="3" id="KW-0378">Hydrolase</keyword>
<dbReference type="SMART" id="SM00849">
    <property type="entry name" value="Lactamase_B"/>
    <property type="match status" value="1"/>
</dbReference>
<evidence type="ECO:0000256" key="4">
    <source>
        <dbReference type="ARBA" id="ARBA00022833"/>
    </source>
</evidence>
<evidence type="ECO:0000256" key="2">
    <source>
        <dbReference type="ARBA" id="ARBA00022723"/>
    </source>
</evidence>
<gene>
    <name evidence="6" type="ORF">NOCA2270157</name>
</gene>
<dbReference type="PANTHER" id="PTHR42978:SF6">
    <property type="entry name" value="QUORUM-QUENCHING LACTONASE YTNP-RELATED"/>
    <property type="match status" value="1"/>
</dbReference>
<dbReference type="EMBL" id="CZKA01000020">
    <property type="protein sequence ID" value="CUR55522.1"/>
    <property type="molecule type" value="Genomic_DNA"/>
</dbReference>
<evidence type="ECO:0000259" key="5">
    <source>
        <dbReference type="SMART" id="SM00849"/>
    </source>
</evidence>
<comment type="similarity">
    <text evidence="1">Belongs to the metallo-beta-lactamase superfamily.</text>
</comment>
<reference evidence="6" key="1">
    <citation type="submission" date="2015-08" db="EMBL/GenBank/DDBJ databases">
        <authorList>
            <person name="Babu N.S."/>
            <person name="Beckwith C.J."/>
            <person name="Beseler K.G."/>
            <person name="Brison A."/>
            <person name="Carone J.V."/>
            <person name="Caskin T.P."/>
            <person name="Diamond M."/>
            <person name="Durham M.E."/>
            <person name="Foxe J.M."/>
            <person name="Go M."/>
            <person name="Henderson B.A."/>
            <person name="Jones I.B."/>
            <person name="McGettigan J.A."/>
            <person name="Micheletti S.J."/>
            <person name="Nasrallah M.E."/>
            <person name="Ortiz D."/>
            <person name="Piller C.R."/>
            <person name="Privatt S.R."/>
            <person name="Schneider S.L."/>
            <person name="Sharp S."/>
            <person name="Smith T.C."/>
            <person name="Stanton J.D."/>
            <person name="Ullery H.E."/>
            <person name="Wilson R.J."/>
            <person name="Serrano M.G."/>
            <person name="Buck G."/>
            <person name="Lee V."/>
            <person name="Wang Y."/>
            <person name="Carvalho R."/>
            <person name="Voegtly L."/>
            <person name="Shi R."/>
            <person name="Duckworth R."/>
            <person name="Johnson A."/>
            <person name="Loviza R."/>
            <person name="Walstead R."/>
            <person name="Shah Z."/>
            <person name="Kiflezghi M."/>
            <person name="Wade K."/>
            <person name="Ball S.L."/>
            <person name="Bradley K.W."/>
            <person name="Asai D.J."/>
            <person name="Bowman C.A."/>
            <person name="Russell D.A."/>
            <person name="Pope W.H."/>
            <person name="Jacobs-Sera D."/>
            <person name="Hendrix R.W."/>
            <person name="Hatfull G.F."/>
        </authorList>
    </citation>
    <scope>NUCLEOTIDE SEQUENCE</scope>
</reference>
<dbReference type="CDD" id="cd16277">
    <property type="entry name" value="metallo-hydrolase-like_MBL-fold"/>
    <property type="match status" value="1"/>
</dbReference>
<keyword evidence="2" id="KW-0479">Metal-binding</keyword>
<dbReference type="SUPFAM" id="SSF56281">
    <property type="entry name" value="Metallo-hydrolase/oxidoreductase"/>
    <property type="match status" value="1"/>
</dbReference>
<dbReference type="PANTHER" id="PTHR42978">
    <property type="entry name" value="QUORUM-QUENCHING LACTONASE YTNP-RELATED-RELATED"/>
    <property type="match status" value="1"/>
</dbReference>
<protein>
    <submittedName>
        <fullName evidence="6">Putative Beta-lactamase</fullName>
    </submittedName>
</protein>
<dbReference type="GO" id="GO:0016787">
    <property type="term" value="F:hydrolase activity"/>
    <property type="evidence" value="ECO:0007669"/>
    <property type="project" value="UniProtKB-KW"/>
</dbReference>
<dbReference type="GO" id="GO:0046872">
    <property type="term" value="F:metal ion binding"/>
    <property type="evidence" value="ECO:0007669"/>
    <property type="project" value="UniProtKB-KW"/>
</dbReference>
<dbReference type="AlphaFoldDB" id="A0A2P2C443"/>
<dbReference type="InterPro" id="IPR036866">
    <property type="entry name" value="RibonucZ/Hydroxyglut_hydro"/>
</dbReference>
<evidence type="ECO:0000313" key="6">
    <source>
        <dbReference type="EMBL" id="CUR55522.1"/>
    </source>
</evidence>
<keyword evidence="4" id="KW-0862">Zinc</keyword>
<sequence length="307" mass="33896">MSSWKVGDVKVTQVVEFSVEPGALDGLVEEATPEAVKEINWLYPEYANDKGQTLWSVHSYIVDTGSAVVVVDTGCGNGKSAPLMPTWGNLDTRFLERFEEAGYTRDQVDFVLTTHLHLDHVGWNTFNRGGAWVPTFPNARYVYVEDEFSYHHGIAQGEEITADLAGAVVYEGSDPDIHQQTQLVFAESIQPCIDAGLVDLVPVDHVVTEGVRYFSTPGHTKSHHSVMIESGGERAFITGDFIHHPCQIAHADWRSHGDFDRAQNAARRAEFLETYADTDLLVLGTHFTGTSAGRITRDAGSYRLVSV</sequence>